<proteinExistence type="predicted"/>
<comment type="caution">
    <text evidence="1">The sequence shown here is derived from an EMBL/GenBank/DDBJ whole genome shotgun (WGS) entry which is preliminary data.</text>
</comment>
<dbReference type="EMBL" id="CSBK01001376">
    <property type="protein sequence ID" value="COY60053.1"/>
    <property type="molecule type" value="Genomic_DNA"/>
</dbReference>
<dbReference type="AlphaFoldDB" id="A0A916LC35"/>
<accession>A0A916LC35</accession>
<protein>
    <submittedName>
        <fullName evidence="1">Uncharacterized protein</fullName>
    </submittedName>
</protein>
<organism evidence="1 2">
    <name type="scientific">Mycobacterium tuberculosis</name>
    <dbReference type="NCBI Taxonomy" id="1773"/>
    <lineage>
        <taxon>Bacteria</taxon>
        <taxon>Bacillati</taxon>
        <taxon>Actinomycetota</taxon>
        <taxon>Actinomycetes</taxon>
        <taxon>Mycobacteriales</taxon>
        <taxon>Mycobacteriaceae</taxon>
        <taxon>Mycobacterium</taxon>
        <taxon>Mycobacterium tuberculosis complex</taxon>
    </lineage>
</organism>
<reference evidence="2" key="1">
    <citation type="submission" date="2015-03" db="EMBL/GenBank/DDBJ databases">
        <authorList>
            <consortium name="Pathogen Informatics"/>
        </authorList>
    </citation>
    <scope>NUCLEOTIDE SEQUENCE [LARGE SCALE GENOMIC DNA]</scope>
    <source>
        <strain evidence="2">N09902308</strain>
    </source>
</reference>
<dbReference type="Proteomes" id="UP000039021">
    <property type="component" value="Unassembled WGS sequence"/>
</dbReference>
<evidence type="ECO:0000313" key="2">
    <source>
        <dbReference type="Proteomes" id="UP000039021"/>
    </source>
</evidence>
<sequence>MPPVINTVPAAHEPGISMTTLPVWRAWLR</sequence>
<gene>
    <name evidence="1" type="ORF">ERS007739_02858</name>
</gene>
<name>A0A916LC35_MYCTX</name>
<evidence type="ECO:0000313" key="1">
    <source>
        <dbReference type="EMBL" id="COY60053.1"/>
    </source>
</evidence>